<proteinExistence type="predicted"/>
<evidence type="ECO:0000313" key="2">
    <source>
        <dbReference type="Proteomes" id="UP000566995"/>
    </source>
</evidence>
<gene>
    <name evidence="1" type="ORF">HNP46_000278</name>
</gene>
<evidence type="ECO:0000313" key="1">
    <source>
        <dbReference type="EMBL" id="MBB4861467.1"/>
    </source>
</evidence>
<organism evidence="1 2">
    <name type="scientific">Pseudomonas nitroreducens</name>
    <dbReference type="NCBI Taxonomy" id="46680"/>
    <lineage>
        <taxon>Bacteria</taxon>
        <taxon>Pseudomonadati</taxon>
        <taxon>Pseudomonadota</taxon>
        <taxon>Gammaproteobacteria</taxon>
        <taxon>Pseudomonadales</taxon>
        <taxon>Pseudomonadaceae</taxon>
        <taxon>Pseudomonas</taxon>
    </lineage>
</organism>
<accession>A0A7W7KEN8</accession>
<reference evidence="1 2" key="1">
    <citation type="submission" date="2020-08" db="EMBL/GenBank/DDBJ databases">
        <title>Functional genomics of gut bacteria from endangered species of beetles.</title>
        <authorList>
            <person name="Carlos-Shanley C."/>
        </authorList>
    </citation>
    <scope>NUCLEOTIDE SEQUENCE [LARGE SCALE GENOMIC DNA]</scope>
    <source>
        <strain evidence="1 2">S00179</strain>
    </source>
</reference>
<name>A0A7W7KEN8_PSENT</name>
<dbReference type="Proteomes" id="UP000566995">
    <property type="component" value="Unassembled WGS sequence"/>
</dbReference>
<comment type="caution">
    <text evidence="1">The sequence shown here is derived from an EMBL/GenBank/DDBJ whole genome shotgun (WGS) entry which is preliminary data.</text>
</comment>
<dbReference type="RefSeq" id="WP_184585730.1">
    <property type="nucleotide sequence ID" value="NZ_JACHLI010000001.1"/>
</dbReference>
<sequence>MDWNQKDVEEMLSAFEGDQRSLEKLKERLGVEAYSFILSYLAQAKKVINMPPEGIQALVQMSPEEYLEEMAKRNLDFNRLAEIFGVKRRRARELQEDANRGRYYDDALLALPVWEEGMTLDDLPPPFTKEGFSGLWKARGWRLQDLGARWGLSKRRIGLMDAEGRPRYLDWAIRNIPVITKIPVPNWKSVPGQKTRAMNLVVVQVKEELPVIFDLPPGTPIVIKGKRENQWFAYVSLGQTVLPASIVPFETQEEASERAARFIESGRHIAVKTLL</sequence>
<dbReference type="EMBL" id="JACHLI010000001">
    <property type="protein sequence ID" value="MBB4861467.1"/>
    <property type="molecule type" value="Genomic_DNA"/>
</dbReference>
<protein>
    <submittedName>
        <fullName evidence="1">Uncharacterized protein</fullName>
    </submittedName>
</protein>
<dbReference type="AlphaFoldDB" id="A0A7W7KEN8"/>